<dbReference type="EMBL" id="REFC01000011">
    <property type="protein sequence ID" value="RMA65677.1"/>
    <property type="molecule type" value="Genomic_DNA"/>
</dbReference>
<dbReference type="OrthoDB" id="1437325at2"/>
<dbReference type="RefSeq" id="WP_121905720.1">
    <property type="nucleotide sequence ID" value="NZ_REFC01000011.1"/>
</dbReference>
<organism evidence="1 2">
    <name type="scientific">Ulvibacter antarcticus</name>
    <dbReference type="NCBI Taxonomy" id="442714"/>
    <lineage>
        <taxon>Bacteria</taxon>
        <taxon>Pseudomonadati</taxon>
        <taxon>Bacteroidota</taxon>
        <taxon>Flavobacteriia</taxon>
        <taxon>Flavobacteriales</taxon>
        <taxon>Flavobacteriaceae</taxon>
        <taxon>Ulvibacter</taxon>
    </lineage>
</organism>
<dbReference type="AlphaFoldDB" id="A0A3L9Z0Y3"/>
<sequence length="216" mass="24547">MKKFLVLGILFILPITAYIFFASGKDNFSKLPVLTQGVQELTEFRDLDGKAVTFKDHITVLGFFGSDLFANRANAYNLAHKIYKKNHEFHDFQLLVIAPEGTQEQALDLKANLDEIANTENWKFVFGSSEAIKNLFNSLQTNQQLDENLATSYVYIIDKEAALRGRNDDEDEDEGVLYGFDSSSVAEINNKMSDDIKVVLAEYRLALKKYKAKREI</sequence>
<proteinExistence type="predicted"/>
<accession>A0A3L9Z0Y3</accession>
<dbReference type="Proteomes" id="UP000271339">
    <property type="component" value="Unassembled WGS sequence"/>
</dbReference>
<reference evidence="1 2" key="1">
    <citation type="submission" date="2018-10" db="EMBL/GenBank/DDBJ databases">
        <title>Genomic Encyclopedia of Archaeal and Bacterial Type Strains, Phase II (KMG-II): from individual species to whole genera.</title>
        <authorList>
            <person name="Goeker M."/>
        </authorList>
    </citation>
    <scope>NUCLEOTIDE SEQUENCE [LARGE SCALE GENOMIC DNA]</scope>
    <source>
        <strain evidence="1 2">DSM 23424</strain>
    </source>
</reference>
<dbReference type="Gene3D" id="3.40.30.10">
    <property type="entry name" value="Glutaredoxin"/>
    <property type="match status" value="1"/>
</dbReference>
<protein>
    <submittedName>
        <fullName evidence="1">Uncharacterized protein</fullName>
    </submittedName>
</protein>
<gene>
    <name evidence="1" type="ORF">BXY75_0089</name>
</gene>
<evidence type="ECO:0000313" key="1">
    <source>
        <dbReference type="EMBL" id="RMA65677.1"/>
    </source>
</evidence>
<name>A0A3L9Z0Y3_9FLAO</name>
<comment type="caution">
    <text evidence="1">The sequence shown here is derived from an EMBL/GenBank/DDBJ whole genome shotgun (WGS) entry which is preliminary data.</text>
</comment>
<keyword evidence="2" id="KW-1185">Reference proteome</keyword>
<evidence type="ECO:0000313" key="2">
    <source>
        <dbReference type="Proteomes" id="UP000271339"/>
    </source>
</evidence>